<dbReference type="InterPro" id="IPR015943">
    <property type="entry name" value="WD40/YVTN_repeat-like_dom_sf"/>
</dbReference>
<dbReference type="PROSITE" id="PS50082">
    <property type="entry name" value="WD_REPEATS_2"/>
    <property type="match status" value="2"/>
</dbReference>
<evidence type="ECO:0008006" key="8">
    <source>
        <dbReference type="Google" id="ProtNLM"/>
    </source>
</evidence>
<name>A0ABR6UBP8_9ACTN</name>
<dbReference type="InterPro" id="IPR019775">
    <property type="entry name" value="WD40_repeat_CS"/>
</dbReference>
<proteinExistence type="predicted"/>
<feature type="repeat" description="WD" evidence="3">
    <location>
        <begin position="129"/>
        <end position="170"/>
    </location>
</feature>
<reference evidence="6 7" key="1">
    <citation type="submission" date="2020-08" db="EMBL/GenBank/DDBJ databases">
        <title>novel species in genus Nocardioides.</title>
        <authorList>
            <person name="Zhang G."/>
        </authorList>
    </citation>
    <scope>NUCLEOTIDE SEQUENCE [LARGE SCALE GENOMIC DNA]</scope>
    <source>
        <strain evidence="6 7">SC8A-24</strain>
    </source>
</reference>
<dbReference type="Gene3D" id="2.130.10.10">
    <property type="entry name" value="YVTN repeat-like/Quinoprotein amine dehydrogenase"/>
    <property type="match status" value="2"/>
</dbReference>
<gene>
    <name evidence="6" type="ORF">H7344_14870</name>
</gene>
<evidence type="ECO:0000313" key="7">
    <source>
        <dbReference type="Proteomes" id="UP000604001"/>
    </source>
</evidence>
<protein>
    <recommendedName>
        <fullName evidence="8">WD40 repeat domain-containing protein</fullName>
    </recommendedName>
</protein>
<keyword evidence="1 3" id="KW-0853">WD repeat</keyword>
<dbReference type="SUPFAM" id="SSF82171">
    <property type="entry name" value="DPP6 N-terminal domain-like"/>
    <property type="match status" value="1"/>
</dbReference>
<comment type="caution">
    <text evidence="6">The sequence shown here is derived from an EMBL/GenBank/DDBJ whole genome shotgun (WGS) entry which is preliminary data.</text>
</comment>
<keyword evidence="2" id="KW-0677">Repeat</keyword>
<feature type="repeat" description="WD" evidence="3">
    <location>
        <begin position="295"/>
        <end position="336"/>
    </location>
</feature>
<sequence>MSRAARLVPAAVSVLALALLGGCGDDEPAAGPGGTGTGGSTAGDVPFELVTTDDLAVSPDGRRLLADCWDGRCTWDTATGELAQDPDGTSVAVAPDWSTVATVDDGDVVLAGVEDGEVVQTLRGLADAEVTDGSPVSAVAYSPDGALVAAAGLDGSVRVWSVDDGSEQAAFAAVYAPQALAFSPDGGLLALAGGGPVEVRDLGGEVVATVEDSGRNGALAWTPDGRHLVGPGADEAPTVWRLPDLEPVDALPGVRVHEAAVASDGRTVAVTAFDTTAVRLWRPEALGGPGRARTLTGHTGEPGAVAFAPDGATVWSVAADDGVRGWDVRSGEPTTAYDLPAGPDR</sequence>
<dbReference type="Proteomes" id="UP000604001">
    <property type="component" value="Unassembled WGS sequence"/>
</dbReference>
<dbReference type="PANTHER" id="PTHR19879">
    <property type="entry name" value="TRANSCRIPTION INITIATION FACTOR TFIID"/>
    <property type="match status" value="1"/>
</dbReference>
<dbReference type="Pfam" id="PF00400">
    <property type="entry name" value="WD40"/>
    <property type="match status" value="2"/>
</dbReference>
<dbReference type="PANTHER" id="PTHR19879:SF9">
    <property type="entry name" value="TRANSCRIPTION INITIATION FACTOR TFIID SUBUNIT 5"/>
    <property type="match status" value="1"/>
</dbReference>
<keyword evidence="5" id="KW-0732">Signal</keyword>
<evidence type="ECO:0000313" key="6">
    <source>
        <dbReference type="EMBL" id="MBC2961583.1"/>
    </source>
</evidence>
<keyword evidence="7" id="KW-1185">Reference proteome</keyword>
<feature type="chain" id="PRO_5046854993" description="WD40 repeat domain-containing protein" evidence="5">
    <location>
        <begin position="19"/>
        <end position="345"/>
    </location>
</feature>
<evidence type="ECO:0000256" key="5">
    <source>
        <dbReference type="SAM" id="SignalP"/>
    </source>
</evidence>
<evidence type="ECO:0000256" key="4">
    <source>
        <dbReference type="SAM" id="MobiDB-lite"/>
    </source>
</evidence>
<evidence type="ECO:0000256" key="3">
    <source>
        <dbReference type="PROSITE-ProRule" id="PRU00221"/>
    </source>
</evidence>
<accession>A0ABR6UBP8</accession>
<dbReference type="PROSITE" id="PS51257">
    <property type="entry name" value="PROKAR_LIPOPROTEIN"/>
    <property type="match status" value="1"/>
</dbReference>
<dbReference type="RefSeq" id="WP_186346780.1">
    <property type="nucleotide sequence ID" value="NZ_BMMR01000006.1"/>
</dbReference>
<evidence type="ECO:0000256" key="1">
    <source>
        <dbReference type="ARBA" id="ARBA00022574"/>
    </source>
</evidence>
<dbReference type="InterPro" id="IPR001680">
    <property type="entry name" value="WD40_rpt"/>
</dbReference>
<dbReference type="EMBL" id="JACMYC010000008">
    <property type="protein sequence ID" value="MBC2961583.1"/>
    <property type="molecule type" value="Genomic_DNA"/>
</dbReference>
<dbReference type="SMART" id="SM00320">
    <property type="entry name" value="WD40"/>
    <property type="match status" value="3"/>
</dbReference>
<evidence type="ECO:0000256" key="2">
    <source>
        <dbReference type="ARBA" id="ARBA00022737"/>
    </source>
</evidence>
<dbReference type="PROSITE" id="PS00678">
    <property type="entry name" value="WD_REPEATS_1"/>
    <property type="match status" value="1"/>
</dbReference>
<organism evidence="6 7">
    <name type="scientific">Nocardioides deserti</name>
    <dbReference type="NCBI Taxonomy" id="1588644"/>
    <lineage>
        <taxon>Bacteria</taxon>
        <taxon>Bacillati</taxon>
        <taxon>Actinomycetota</taxon>
        <taxon>Actinomycetes</taxon>
        <taxon>Propionibacteriales</taxon>
        <taxon>Nocardioidaceae</taxon>
        <taxon>Nocardioides</taxon>
    </lineage>
</organism>
<dbReference type="PROSITE" id="PS50294">
    <property type="entry name" value="WD_REPEATS_REGION"/>
    <property type="match status" value="2"/>
</dbReference>
<feature type="signal peptide" evidence="5">
    <location>
        <begin position="1"/>
        <end position="18"/>
    </location>
</feature>
<feature type="region of interest" description="Disordered" evidence="4">
    <location>
        <begin position="326"/>
        <end position="345"/>
    </location>
</feature>